<protein>
    <recommendedName>
        <fullName evidence="4">DUF3108 domain-containing protein</fullName>
    </recommendedName>
</protein>
<keyword evidence="3" id="KW-1185">Reference proteome</keyword>
<feature type="signal peptide" evidence="1">
    <location>
        <begin position="1"/>
        <end position="24"/>
    </location>
</feature>
<gene>
    <name evidence="2" type="ORF">GCM10011320_13980</name>
</gene>
<dbReference type="Proteomes" id="UP000661507">
    <property type="component" value="Unassembled WGS sequence"/>
</dbReference>
<comment type="caution">
    <text evidence="2">The sequence shown here is derived from an EMBL/GenBank/DDBJ whole genome shotgun (WGS) entry which is preliminary data.</text>
</comment>
<name>A0A917KEJ2_9PROT</name>
<evidence type="ECO:0000313" key="2">
    <source>
        <dbReference type="EMBL" id="GGJ08178.1"/>
    </source>
</evidence>
<sequence>MMLHRAVAILAGAALLGGPAPARAAPFEASYTVSQSGLPVLDVDLALLLTEGSYRLTSVSRARGLARLFLPSEQRAEVQGGLAGREVRPFRYMTEGNWRSGQRRTVLDYVGGSPRLAVLEPPEGPDRIPVPPDQIEGTIDSLSALVRLSLAAAATGRCDLAGSVFDGRRRLEWSSRTLGNGPAPMGGVAGEALRCALQSRLVAGFRRGDDPAEVGRPREAEAWIAVLGPGMPPMPVRVEFPSTFLGAMRLDLVRFGRPAP</sequence>
<dbReference type="Pfam" id="PF11306">
    <property type="entry name" value="DUF3108"/>
    <property type="match status" value="1"/>
</dbReference>
<evidence type="ECO:0000256" key="1">
    <source>
        <dbReference type="SAM" id="SignalP"/>
    </source>
</evidence>
<dbReference type="InterPro" id="IPR021457">
    <property type="entry name" value="DUF3108"/>
</dbReference>
<evidence type="ECO:0008006" key="4">
    <source>
        <dbReference type="Google" id="ProtNLM"/>
    </source>
</evidence>
<feature type="chain" id="PRO_5037425143" description="DUF3108 domain-containing protein" evidence="1">
    <location>
        <begin position="25"/>
        <end position="260"/>
    </location>
</feature>
<reference evidence="2" key="1">
    <citation type="journal article" date="2014" name="Int. J. Syst. Evol. Microbiol.">
        <title>Complete genome sequence of Corynebacterium casei LMG S-19264T (=DSM 44701T), isolated from a smear-ripened cheese.</title>
        <authorList>
            <consortium name="US DOE Joint Genome Institute (JGI-PGF)"/>
            <person name="Walter F."/>
            <person name="Albersmeier A."/>
            <person name="Kalinowski J."/>
            <person name="Ruckert C."/>
        </authorList>
    </citation>
    <scope>NUCLEOTIDE SEQUENCE</scope>
    <source>
        <strain evidence="2">CGMCC 1.3617</strain>
    </source>
</reference>
<organism evidence="2 3">
    <name type="scientific">Neoroseomonas lacus</name>
    <dbReference type="NCBI Taxonomy" id="287609"/>
    <lineage>
        <taxon>Bacteria</taxon>
        <taxon>Pseudomonadati</taxon>
        <taxon>Pseudomonadota</taxon>
        <taxon>Alphaproteobacteria</taxon>
        <taxon>Acetobacterales</taxon>
        <taxon>Acetobacteraceae</taxon>
        <taxon>Neoroseomonas</taxon>
    </lineage>
</organism>
<keyword evidence="1" id="KW-0732">Signal</keyword>
<dbReference type="AlphaFoldDB" id="A0A917KEJ2"/>
<proteinExistence type="predicted"/>
<reference evidence="2" key="2">
    <citation type="submission" date="2020-09" db="EMBL/GenBank/DDBJ databases">
        <authorList>
            <person name="Sun Q."/>
            <person name="Zhou Y."/>
        </authorList>
    </citation>
    <scope>NUCLEOTIDE SEQUENCE</scope>
    <source>
        <strain evidence="2">CGMCC 1.3617</strain>
    </source>
</reference>
<dbReference type="EMBL" id="BMKW01000003">
    <property type="protein sequence ID" value="GGJ08178.1"/>
    <property type="molecule type" value="Genomic_DNA"/>
</dbReference>
<dbReference type="RefSeq" id="WP_188966229.1">
    <property type="nucleotide sequence ID" value="NZ_BMKW01000003.1"/>
</dbReference>
<evidence type="ECO:0000313" key="3">
    <source>
        <dbReference type="Proteomes" id="UP000661507"/>
    </source>
</evidence>
<accession>A0A917KEJ2</accession>